<dbReference type="SUPFAM" id="SSF55785">
    <property type="entry name" value="PYP-like sensor domain (PAS domain)"/>
    <property type="match status" value="4"/>
</dbReference>
<feature type="modified residue" description="4-aspartylphosphate" evidence="10">
    <location>
        <position position="985"/>
    </location>
</feature>
<dbReference type="SUPFAM" id="SSF52172">
    <property type="entry name" value="CheY-like"/>
    <property type="match status" value="2"/>
</dbReference>
<dbReference type="CDD" id="cd00156">
    <property type="entry name" value="REC"/>
    <property type="match status" value="1"/>
</dbReference>
<dbReference type="PATRIC" id="fig|1432052.4.peg.2204"/>
<feature type="modified residue" description="4-aspartylphosphate" evidence="10">
    <location>
        <position position="849"/>
    </location>
</feature>
<accession>A0A1E3ABE3</accession>
<dbReference type="Gene3D" id="3.30.450.20">
    <property type="entry name" value="PAS domain"/>
    <property type="match status" value="3"/>
</dbReference>
<dbReference type="InterPro" id="IPR003661">
    <property type="entry name" value="HisK_dim/P_dom"/>
</dbReference>
<evidence type="ECO:0000256" key="8">
    <source>
        <dbReference type="ARBA" id="ARBA00024867"/>
    </source>
</evidence>
<dbReference type="GO" id="GO:0000155">
    <property type="term" value="F:phosphorelay sensor kinase activity"/>
    <property type="evidence" value="ECO:0007669"/>
    <property type="project" value="InterPro"/>
</dbReference>
<comment type="function">
    <text evidence="8">May play the central regulatory role in sporulation. It may be an element of the effector pathway responsible for the activation of sporulation genes in response to nutritional stress. Spo0A may act in concert with spo0H (a sigma factor) to control the expression of some genes that are critical to the sporulation process.</text>
</comment>
<protein>
    <recommendedName>
        <fullName evidence="9">Circadian input-output histidine kinase CikA</fullName>
        <ecNumber evidence="3">2.7.13.3</ecNumber>
    </recommendedName>
    <alternativeName>
        <fullName evidence="4">Stage 0 sporulation protein A homolog</fullName>
    </alternativeName>
</protein>
<dbReference type="InterPro" id="IPR001789">
    <property type="entry name" value="Sig_transdc_resp-reg_receiver"/>
</dbReference>
<feature type="domain" description="Response regulatory" evidence="12">
    <location>
        <begin position="933"/>
        <end position="1054"/>
    </location>
</feature>
<dbReference type="Pfam" id="PF02518">
    <property type="entry name" value="HATPase_c"/>
    <property type="match status" value="1"/>
</dbReference>
<sequence length="1059" mass="121217">MEINLSYDQLNNEYSMLMGVLGASVSKHLIDEHLTCIWANSYYYELIGYTKAAYETRFQNQCDRYFETNPEGWKLLTEKIESSLAKGEKGYSVYLPMVYPDGSKFWIKLQAVFTDEYIGGYRVAYTTMIDVTDMMQAQKEQMRAQQNYETMTREQEMLMSALNVNVSSHLVDEHYTCIWANEFYYKLIGYPKPKYEALFHNHADEYYGNNPEGWELLTQKVTSVLEQGGDKYELIVPMKYEDGSSYWVKLVSFFTDQYVDGYRTSYTVMTDVTELVQTRNELEMMMQAMKVSVSKHKVDEHFTVVWANDFYYQLIGYPKPEYEERFHNHCDEYFMDNPETWDILCNKIDNMCAAGEDSFGAYLPMKLPDGSSRWVKLVGFFTNEYQDGKQLAYTTMIDVTELLQAQRDKSVAYEHVPGFIVKYRILPDRIMMIDASSRIKDFFDVDLDNLTDADFMRVLQPESRRLIEDRLPELRRREALELDESIRVKDKYGRDCWLQLHGTCIDSIADDPVYLVVYIDITDITELRKLQHQLEERTEMLNTALEAAKLANAAKSDFLSRMSHDIRTPMNAIAGMTEIADAHIREPERVRDCLQKIRLSSNHLLGLINDVLDMSQIESGKVSIHESSLSLPELIREIIMITLPNVRTKQQIFKVHLRNVSQEHFYSDELRLRQILLNLLSNASKFTPEKGQIIFEVEQLQGDSGLSFTIADTGPGIKKDFQEHLFETFTRERDSRTDRIEGSGLGLAIVKRLTELMGGDIRLDSEPGQGSAFCVTLPIRPIPAPADGNIDDAGRILLVDTDPVVLTEGRQALESLGTEAYCAESVGEAVAYIRDRYQAGESCRMIIMDWEMLRPDAEEVLEQIRRETAGEPPLLIISAYDWSEIKDGVAGGIAGYIEKPFFRSTFRACMLKYLKGEETSGHKAVTYDFHDKVFLLAEDNELNREIAAELLGNFGARLDTAVNGEEALRLFQASAPGYYSLILMDIQMPVMNGYEAAREIRSLNRADAMTIPIIAMTADAFVEDIRNAENAGMNGHMAKPLSFDTLALEIEKYLTSAES</sequence>
<dbReference type="InterPro" id="IPR036097">
    <property type="entry name" value="HisK_dim/P_sf"/>
</dbReference>
<keyword evidence="5 10" id="KW-0597">Phosphoprotein</keyword>
<dbReference type="PROSITE" id="PS50109">
    <property type="entry name" value="HIS_KIN"/>
    <property type="match status" value="1"/>
</dbReference>
<dbReference type="SUPFAM" id="SSF47384">
    <property type="entry name" value="Homodimeric domain of signal transducing histidine kinase"/>
    <property type="match status" value="1"/>
</dbReference>
<dbReference type="Gene3D" id="3.40.50.2300">
    <property type="match status" value="2"/>
</dbReference>
<evidence type="ECO:0000256" key="7">
    <source>
        <dbReference type="ARBA" id="ARBA00023012"/>
    </source>
</evidence>
<comment type="similarity">
    <text evidence="2">In the N-terminal section; belongs to the phytochrome family.</text>
</comment>
<dbReference type="CDD" id="cd16922">
    <property type="entry name" value="HATPase_EvgS-ArcB-TorS-like"/>
    <property type="match status" value="1"/>
</dbReference>
<dbReference type="Pfam" id="PF00512">
    <property type="entry name" value="HisKA"/>
    <property type="match status" value="1"/>
</dbReference>
<keyword evidence="6" id="KW-0418">Kinase</keyword>
<feature type="domain" description="Response regulatory" evidence="12">
    <location>
        <begin position="795"/>
        <end position="914"/>
    </location>
</feature>
<dbReference type="EMBL" id="MCGH01000002">
    <property type="protein sequence ID" value="ODM06082.1"/>
    <property type="molecule type" value="Genomic_DNA"/>
</dbReference>
<comment type="catalytic activity">
    <reaction evidence="1">
        <text>ATP + protein L-histidine = ADP + protein N-phospho-L-histidine.</text>
        <dbReference type="EC" id="2.7.13.3"/>
    </reaction>
</comment>
<dbReference type="FunFam" id="3.30.565.10:FF:000010">
    <property type="entry name" value="Sensor histidine kinase RcsC"/>
    <property type="match status" value="1"/>
</dbReference>
<dbReference type="PROSITE" id="PS50110">
    <property type="entry name" value="RESPONSE_REGULATORY"/>
    <property type="match status" value="2"/>
</dbReference>
<dbReference type="SMART" id="SM00448">
    <property type="entry name" value="REC"/>
    <property type="match status" value="2"/>
</dbReference>
<evidence type="ECO:0000256" key="4">
    <source>
        <dbReference type="ARBA" id="ARBA00018672"/>
    </source>
</evidence>
<evidence type="ECO:0000256" key="2">
    <source>
        <dbReference type="ARBA" id="ARBA00006402"/>
    </source>
</evidence>
<keyword evidence="13" id="KW-0808">Transferase</keyword>
<organism evidence="13 14">
    <name type="scientific">Eisenbergiella tayi</name>
    <dbReference type="NCBI Taxonomy" id="1432052"/>
    <lineage>
        <taxon>Bacteria</taxon>
        <taxon>Bacillati</taxon>
        <taxon>Bacillota</taxon>
        <taxon>Clostridia</taxon>
        <taxon>Lachnospirales</taxon>
        <taxon>Lachnospiraceae</taxon>
        <taxon>Eisenbergiella</taxon>
    </lineage>
</organism>
<dbReference type="InterPro" id="IPR011006">
    <property type="entry name" value="CheY-like_superfamily"/>
</dbReference>
<dbReference type="SUPFAM" id="SSF55874">
    <property type="entry name" value="ATPase domain of HSP90 chaperone/DNA topoisomerase II/histidine kinase"/>
    <property type="match status" value="1"/>
</dbReference>
<dbReference type="InterPro" id="IPR003594">
    <property type="entry name" value="HATPase_dom"/>
</dbReference>
<evidence type="ECO:0000256" key="6">
    <source>
        <dbReference type="ARBA" id="ARBA00022777"/>
    </source>
</evidence>
<dbReference type="PRINTS" id="PR00344">
    <property type="entry name" value="BCTRLSENSOR"/>
</dbReference>
<keyword evidence="7" id="KW-0902">Two-component regulatory system</keyword>
<dbReference type="Proteomes" id="UP000094067">
    <property type="component" value="Unassembled WGS sequence"/>
</dbReference>
<gene>
    <name evidence="13" type="primary">rpfC_4</name>
    <name evidence="13" type="ORF">BEI61_01971</name>
</gene>
<feature type="domain" description="Histidine kinase" evidence="11">
    <location>
        <begin position="561"/>
        <end position="781"/>
    </location>
</feature>
<evidence type="ECO:0000259" key="11">
    <source>
        <dbReference type="PROSITE" id="PS50109"/>
    </source>
</evidence>
<dbReference type="CDD" id="cd00082">
    <property type="entry name" value="HisKA"/>
    <property type="match status" value="1"/>
</dbReference>
<evidence type="ECO:0000313" key="14">
    <source>
        <dbReference type="Proteomes" id="UP000094067"/>
    </source>
</evidence>
<dbReference type="SMART" id="SM00388">
    <property type="entry name" value="HisKA"/>
    <property type="match status" value="1"/>
</dbReference>
<dbReference type="Pfam" id="PF00072">
    <property type="entry name" value="Response_reg"/>
    <property type="match status" value="2"/>
</dbReference>
<dbReference type="RefSeq" id="WP_069152149.1">
    <property type="nucleotide sequence ID" value="NZ_MCGH01000002.1"/>
</dbReference>
<dbReference type="SMART" id="SM00387">
    <property type="entry name" value="HATPase_c"/>
    <property type="match status" value="1"/>
</dbReference>
<dbReference type="InterPro" id="IPR005467">
    <property type="entry name" value="His_kinase_dom"/>
</dbReference>
<evidence type="ECO:0000313" key="13">
    <source>
        <dbReference type="EMBL" id="ODM06082.1"/>
    </source>
</evidence>
<dbReference type="EC" id="2.7.13.3" evidence="3"/>
<dbReference type="InterPro" id="IPR004358">
    <property type="entry name" value="Sig_transdc_His_kin-like_C"/>
</dbReference>
<evidence type="ECO:0000256" key="3">
    <source>
        <dbReference type="ARBA" id="ARBA00012438"/>
    </source>
</evidence>
<evidence type="ECO:0000256" key="1">
    <source>
        <dbReference type="ARBA" id="ARBA00000085"/>
    </source>
</evidence>
<dbReference type="InterPro" id="IPR035965">
    <property type="entry name" value="PAS-like_dom_sf"/>
</dbReference>
<evidence type="ECO:0000259" key="12">
    <source>
        <dbReference type="PROSITE" id="PS50110"/>
    </source>
</evidence>
<proteinExistence type="inferred from homology"/>
<dbReference type="Gene3D" id="3.30.565.10">
    <property type="entry name" value="Histidine kinase-like ATPase, C-terminal domain"/>
    <property type="match status" value="1"/>
</dbReference>
<reference evidence="13 14" key="1">
    <citation type="submission" date="2016-07" db="EMBL/GenBank/DDBJ databases">
        <title>Characterization of isolates of Eisenbergiella tayi derived from blood cultures, using whole genome sequencing.</title>
        <authorList>
            <person name="Burdz T."/>
            <person name="Wiebe D."/>
            <person name="Huynh C."/>
            <person name="Bernard K."/>
        </authorList>
    </citation>
    <scope>NUCLEOTIDE SEQUENCE [LARGE SCALE GENOMIC DNA]</scope>
    <source>
        <strain evidence="13 14">NML 110608</strain>
    </source>
</reference>
<evidence type="ECO:0000256" key="10">
    <source>
        <dbReference type="PROSITE-ProRule" id="PRU00169"/>
    </source>
</evidence>
<evidence type="ECO:0000256" key="9">
    <source>
        <dbReference type="ARBA" id="ARBA00074306"/>
    </source>
</evidence>
<dbReference type="CDD" id="cd17546">
    <property type="entry name" value="REC_hyHK_CKI1_RcsC-like"/>
    <property type="match status" value="1"/>
</dbReference>
<dbReference type="InterPro" id="IPR036890">
    <property type="entry name" value="HATPase_C_sf"/>
</dbReference>
<dbReference type="AlphaFoldDB" id="A0A1E3ABE3"/>
<evidence type="ECO:0000256" key="5">
    <source>
        <dbReference type="ARBA" id="ARBA00022553"/>
    </source>
</evidence>
<dbReference type="Gene3D" id="1.10.287.130">
    <property type="match status" value="1"/>
</dbReference>
<name>A0A1E3ABE3_9FIRM</name>
<comment type="caution">
    <text evidence="13">The sequence shown here is derived from an EMBL/GenBank/DDBJ whole genome shotgun (WGS) entry which is preliminary data.</text>
</comment>
<dbReference type="PANTHER" id="PTHR45339:SF1">
    <property type="entry name" value="HYBRID SIGNAL TRANSDUCTION HISTIDINE KINASE J"/>
    <property type="match status" value="1"/>
</dbReference>
<dbReference type="PANTHER" id="PTHR45339">
    <property type="entry name" value="HYBRID SIGNAL TRANSDUCTION HISTIDINE KINASE J"/>
    <property type="match status" value="1"/>
</dbReference>